<comment type="function">
    <text evidence="1 6">Catalyzes the insertion of molybdate into adenylated molybdopterin with the concomitant release of AMP.</text>
</comment>
<dbReference type="Pfam" id="PF03453">
    <property type="entry name" value="MoeA_N"/>
    <property type="match status" value="1"/>
</dbReference>
<evidence type="ECO:0000256" key="5">
    <source>
        <dbReference type="ARBA" id="ARBA00047317"/>
    </source>
</evidence>
<dbReference type="SUPFAM" id="SSF63867">
    <property type="entry name" value="MoeA C-terminal domain-like"/>
    <property type="match status" value="1"/>
</dbReference>
<evidence type="ECO:0000313" key="8">
    <source>
        <dbReference type="EMBL" id="OOR84773.1"/>
    </source>
</evidence>
<feature type="domain" description="MoaB/Mog" evidence="7">
    <location>
        <begin position="194"/>
        <end position="336"/>
    </location>
</feature>
<dbReference type="PANTHER" id="PTHR10192:SF5">
    <property type="entry name" value="GEPHYRIN"/>
    <property type="match status" value="1"/>
</dbReference>
<dbReference type="Gene3D" id="2.40.340.10">
    <property type="entry name" value="MoeA, C-terminal, domain IV"/>
    <property type="match status" value="1"/>
</dbReference>
<dbReference type="Gene3D" id="3.90.105.10">
    <property type="entry name" value="Molybdopterin biosynthesis moea protein, domain 2"/>
    <property type="match status" value="1"/>
</dbReference>
<evidence type="ECO:0000313" key="9">
    <source>
        <dbReference type="Proteomes" id="UP000190322"/>
    </source>
</evidence>
<reference evidence="8 9" key="1">
    <citation type="submission" date="2017-02" db="EMBL/GenBank/DDBJ databases">
        <title>Draft genome sequence of Moraxella canis CCUG 8415A type strain.</title>
        <authorList>
            <person name="Engstrom-Jakobsson H."/>
            <person name="Salva-Serra F."/>
            <person name="Thorell K."/>
            <person name="Gonzales-Siles L."/>
            <person name="Karlsson R."/>
            <person name="Boulund F."/>
            <person name="Engstrand L."/>
            <person name="Moore E."/>
        </authorList>
    </citation>
    <scope>NUCLEOTIDE SEQUENCE [LARGE SCALE GENOMIC DNA]</scope>
    <source>
        <strain evidence="8 9">CCUG 8415A</strain>
    </source>
</reference>
<name>A0A1S9ZN41_9GAMM</name>
<dbReference type="InterPro" id="IPR036425">
    <property type="entry name" value="MoaB/Mog-like_dom_sf"/>
</dbReference>
<dbReference type="GO" id="GO:0006777">
    <property type="term" value="P:Mo-molybdopterin cofactor biosynthetic process"/>
    <property type="evidence" value="ECO:0007669"/>
    <property type="project" value="UniProtKB-UniRule"/>
</dbReference>
<dbReference type="InterPro" id="IPR036688">
    <property type="entry name" value="MoeA_C_domain_IV_sf"/>
</dbReference>
<keyword evidence="6" id="KW-0479">Metal-binding</keyword>
<keyword evidence="6" id="KW-0500">Molybdenum</keyword>
<dbReference type="InterPro" id="IPR038987">
    <property type="entry name" value="MoeA-like"/>
</dbReference>
<comment type="cofactor">
    <cofactor evidence="6">
        <name>Mg(2+)</name>
        <dbReference type="ChEBI" id="CHEBI:18420"/>
    </cofactor>
</comment>
<dbReference type="InterPro" id="IPR008284">
    <property type="entry name" value="MoCF_biosynth_CS"/>
</dbReference>
<evidence type="ECO:0000256" key="2">
    <source>
        <dbReference type="ARBA" id="ARBA00005046"/>
    </source>
</evidence>
<dbReference type="CDD" id="cd00887">
    <property type="entry name" value="MoeA"/>
    <property type="match status" value="1"/>
</dbReference>
<dbReference type="InterPro" id="IPR005110">
    <property type="entry name" value="MoeA_linker/N"/>
</dbReference>
<dbReference type="EMBL" id="MUXT01000003">
    <property type="protein sequence ID" value="OOR84773.1"/>
    <property type="molecule type" value="Genomic_DNA"/>
</dbReference>
<comment type="similarity">
    <text evidence="3 6">Belongs to the MoeA family.</text>
</comment>
<dbReference type="InterPro" id="IPR005111">
    <property type="entry name" value="MoeA_C_domain_IV"/>
</dbReference>
<dbReference type="Proteomes" id="UP000190322">
    <property type="component" value="Unassembled WGS sequence"/>
</dbReference>
<evidence type="ECO:0000256" key="3">
    <source>
        <dbReference type="ARBA" id="ARBA00010763"/>
    </source>
</evidence>
<dbReference type="InterPro" id="IPR001453">
    <property type="entry name" value="MoaB/Mog_dom"/>
</dbReference>
<keyword evidence="6" id="KW-0460">Magnesium</keyword>
<dbReference type="SUPFAM" id="SSF53218">
    <property type="entry name" value="Molybdenum cofactor biosynthesis proteins"/>
    <property type="match status" value="1"/>
</dbReference>
<comment type="caution">
    <text evidence="8">The sequence shown here is derived from an EMBL/GenBank/DDBJ whole genome shotgun (WGS) entry which is preliminary data.</text>
</comment>
<dbReference type="EC" id="2.10.1.1" evidence="6"/>
<dbReference type="UniPathway" id="UPA00344"/>
<dbReference type="GO" id="GO:0005829">
    <property type="term" value="C:cytosol"/>
    <property type="evidence" value="ECO:0007669"/>
    <property type="project" value="TreeGrafter"/>
</dbReference>
<comment type="catalytic activity">
    <reaction evidence="5">
        <text>adenylyl-molybdopterin + molybdate = Mo-molybdopterin + AMP + H(+)</text>
        <dbReference type="Rhea" id="RHEA:35047"/>
        <dbReference type="ChEBI" id="CHEBI:15378"/>
        <dbReference type="ChEBI" id="CHEBI:36264"/>
        <dbReference type="ChEBI" id="CHEBI:62727"/>
        <dbReference type="ChEBI" id="CHEBI:71302"/>
        <dbReference type="ChEBI" id="CHEBI:456215"/>
        <dbReference type="EC" id="2.10.1.1"/>
    </reaction>
</comment>
<keyword evidence="4 6" id="KW-0501">Molybdenum cofactor biosynthesis</keyword>
<dbReference type="GO" id="GO:0046872">
    <property type="term" value="F:metal ion binding"/>
    <property type="evidence" value="ECO:0007669"/>
    <property type="project" value="UniProtKB-UniRule"/>
</dbReference>
<dbReference type="Gene3D" id="3.40.980.10">
    <property type="entry name" value="MoaB/Mog-like domain"/>
    <property type="match status" value="1"/>
</dbReference>
<dbReference type="RefSeq" id="WP_078255499.1">
    <property type="nucleotide sequence ID" value="NZ_MUXT01000003.1"/>
</dbReference>
<dbReference type="PROSITE" id="PS01079">
    <property type="entry name" value="MOCF_BIOSYNTHESIS_2"/>
    <property type="match status" value="1"/>
</dbReference>
<sequence length="425" mass="46423">MIRVDELQKSIISRVDEYLDIDNPLVSRQRVVLALNDALNHILAVDINANLDMPRQNVSAMDGFALAAQSQLQQGGEFTVIGESCAGTPFSGEILPNQAVRIFTGAVVPEGCDTVVMQEHTTFDQINITDKSQPYSIVLTKPAKVSANIRHQGEEIAQGDTLLSAGKRLNPSDISLLSGMGYDEIEVFSPLRIGLIATGDELVSIGQPLSNLAQIYNSNTPTLKALLSKLPIIIKDYGIVKDEFDETYEVVKRAIEECDIIISSAGVSVGDYDFLTEVVKSLGKINHYKVAMKPGKPFVFGEFATDARKVLYFGLPGNPLSTVVGCINFVRPALWQALGAIDAPLTLHLPAITTANIKKSVGRREYQRGYFEMGEKNLKVTPASAQDSHRIKQLSQANCLIVLDENSVGANQGEQVMIQLFDWVM</sequence>
<proteinExistence type="inferred from homology"/>
<evidence type="ECO:0000256" key="1">
    <source>
        <dbReference type="ARBA" id="ARBA00002901"/>
    </source>
</evidence>
<dbReference type="Pfam" id="PF03454">
    <property type="entry name" value="MoeA_C"/>
    <property type="match status" value="1"/>
</dbReference>
<dbReference type="NCBIfam" id="TIGR00177">
    <property type="entry name" value="molyb_syn"/>
    <property type="match status" value="1"/>
</dbReference>
<dbReference type="AlphaFoldDB" id="A0A1S9ZN41"/>
<comment type="pathway">
    <text evidence="2 6">Cofactor biosynthesis; molybdopterin biosynthesis.</text>
</comment>
<dbReference type="GO" id="GO:0061599">
    <property type="term" value="F:molybdopterin molybdotransferase activity"/>
    <property type="evidence" value="ECO:0007669"/>
    <property type="project" value="UniProtKB-UniRule"/>
</dbReference>
<accession>A0A1S9ZN41</accession>
<dbReference type="PANTHER" id="PTHR10192">
    <property type="entry name" value="MOLYBDOPTERIN BIOSYNTHESIS PROTEIN"/>
    <property type="match status" value="1"/>
</dbReference>
<evidence type="ECO:0000256" key="4">
    <source>
        <dbReference type="ARBA" id="ARBA00023150"/>
    </source>
</evidence>
<protein>
    <recommendedName>
        <fullName evidence="6">Molybdopterin molybdenumtransferase</fullName>
        <ecNumber evidence="6">2.10.1.1</ecNumber>
    </recommendedName>
</protein>
<dbReference type="Gene3D" id="2.170.190.11">
    <property type="entry name" value="Molybdopterin biosynthesis moea protein, domain 3"/>
    <property type="match status" value="1"/>
</dbReference>
<dbReference type="SMART" id="SM00852">
    <property type="entry name" value="MoCF_biosynth"/>
    <property type="match status" value="1"/>
</dbReference>
<organism evidence="8 9">
    <name type="scientific">Moraxella canis</name>
    <dbReference type="NCBI Taxonomy" id="90239"/>
    <lineage>
        <taxon>Bacteria</taxon>
        <taxon>Pseudomonadati</taxon>
        <taxon>Pseudomonadota</taxon>
        <taxon>Gammaproteobacteria</taxon>
        <taxon>Moraxellales</taxon>
        <taxon>Moraxellaceae</taxon>
        <taxon>Moraxella</taxon>
    </lineage>
</organism>
<keyword evidence="6 8" id="KW-0808">Transferase</keyword>
<gene>
    <name evidence="8" type="ORF">B0180_02275</name>
</gene>
<dbReference type="SUPFAM" id="SSF63882">
    <property type="entry name" value="MoeA N-terminal region -like"/>
    <property type="match status" value="1"/>
</dbReference>
<evidence type="ECO:0000259" key="7">
    <source>
        <dbReference type="SMART" id="SM00852"/>
    </source>
</evidence>
<evidence type="ECO:0000256" key="6">
    <source>
        <dbReference type="RuleBase" id="RU365090"/>
    </source>
</evidence>
<dbReference type="Pfam" id="PF00994">
    <property type="entry name" value="MoCF_biosynth"/>
    <property type="match status" value="1"/>
</dbReference>
<dbReference type="InterPro" id="IPR036135">
    <property type="entry name" value="MoeA_linker/N_sf"/>
</dbReference>
<dbReference type="NCBIfam" id="NF045515">
    <property type="entry name" value="Glp_gephyrin"/>
    <property type="match status" value="1"/>
</dbReference>